<name>A0ABY7G980_MYAAR</name>
<dbReference type="PROSITE" id="PS50234">
    <property type="entry name" value="VWFA"/>
    <property type="match status" value="1"/>
</dbReference>
<dbReference type="Gene3D" id="3.40.50.410">
    <property type="entry name" value="von Willebrand factor, type A domain"/>
    <property type="match status" value="2"/>
</dbReference>
<protein>
    <submittedName>
        <fullName evidence="2">COCA1-like protein</fullName>
    </submittedName>
</protein>
<proteinExistence type="predicted"/>
<sequence length="150" mass="15909">MRANVAKVAIIVTDGKSNNAAATASEAASLRAHGITVFAVVKVVTLPPTTPAPKADCQAQADIMFLLDSSGSVGSPNFQTMKGFVHDMMNSFNIGPNAVQVGVDTFQTSVKAEFYMNTYQDRPSVQQAINNIAYHSGLTNTGEALRIHAH</sequence>
<evidence type="ECO:0000313" key="2">
    <source>
        <dbReference type="EMBL" id="WAR30004.1"/>
    </source>
</evidence>
<dbReference type="PANTHER" id="PTHR24020:SF87">
    <property type="entry name" value="COLLAGEN ALPHA-1(VI) CHAIN-LIKE"/>
    <property type="match status" value="1"/>
</dbReference>
<dbReference type="InterPro" id="IPR002035">
    <property type="entry name" value="VWF_A"/>
</dbReference>
<dbReference type="InterPro" id="IPR036465">
    <property type="entry name" value="vWFA_dom_sf"/>
</dbReference>
<dbReference type="EMBL" id="CP111027">
    <property type="protein sequence ID" value="WAR30004.1"/>
    <property type="molecule type" value="Genomic_DNA"/>
</dbReference>
<dbReference type="Proteomes" id="UP001164746">
    <property type="component" value="Chromosome 16"/>
</dbReference>
<organism evidence="2 3">
    <name type="scientific">Mya arenaria</name>
    <name type="common">Soft-shell clam</name>
    <dbReference type="NCBI Taxonomy" id="6604"/>
    <lineage>
        <taxon>Eukaryota</taxon>
        <taxon>Metazoa</taxon>
        <taxon>Spiralia</taxon>
        <taxon>Lophotrochozoa</taxon>
        <taxon>Mollusca</taxon>
        <taxon>Bivalvia</taxon>
        <taxon>Autobranchia</taxon>
        <taxon>Heteroconchia</taxon>
        <taxon>Euheterodonta</taxon>
        <taxon>Imparidentia</taxon>
        <taxon>Neoheterodontei</taxon>
        <taxon>Myida</taxon>
        <taxon>Myoidea</taxon>
        <taxon>Myidae</taxon>
        <taxon>Mya</taxon>
    </lineage>
</organism>
<feature type="domain" description="VWFA" evidence="1">
    <location>
        <begin position="62"/>
        <end position="150"/>
    </location>
</feature>
<gene>
    <name evidence="2" type="ORF">MAR_003572</name>
</gene>
<evidence type="ECO:0000259" key="1">
    <source>
        <dbReference type="PROSITE" id="PS50234"/>
    </source>
</evidence>
<accession>A0ABY7G980</accession>
<dbReference type="PRINTS" id="PR00453">
    <property type="entry name" value="VWFADOMAIN"/>
</dbReference>
<keyword evidence="3" id="KW-1185">Reference proteome</keyword>
<dbReference type="SUPFAM" id="SSF53300">
    <property type="entry name" value="vWA-like"/>
    <property type="match status" value="2"/>
</dbReference>
<dbReference type="InterPro" id="IPR050525">
    <property type="entry name" value="ECM_Assembly_Org"/>
</dbReference>
<evidence type="ECO:0000313" key="3">
    <source>
        <dbReference type="Proteomes" id="UP001164746"/>
    </source>
</evidence>
<dbReference type="PANTHER" id="PTHR24020">
    <property type="entry name" value="COLLAGEN ALPHA"/>
    <property type="match status" value="1"/>
</dbReference>
<dbReference type="Pfam" id="PF00092">
    <property type="entry name" value="VWA"/>
    <property type="match status" value="1"/>
</dbReference>
<reference evidence="2" key="1">
    <citation type="submission" date="2022-11" db="EMBL/GenBank/DDBJ databases">
        <title>Centuries of genome instability and evolution in soft-shell clam transmissible cancer (bioRxiv).</title>
        <authorList>
            <person name="Hart S.F.M."/>
            <person name="Yonemitsu M.A."/>
            <person name="Giersch R.M."/>
            <person name="Beal B.F."/>
            <person name="Arriagada G."/>
            <person name="Davis B.W."/>
            <person name="Ostrander E.A."/>
            <person name="Goff S.P."/>
            <person name="Metzger M.J."/>
        </authorList>
    </citation>
    <scope>NUCLEOTIDE SEQUENCE</scope>
    <source>
        <strain evidence="2">MELC-2E11</strain>
        <tissue evidence="2">Siphon/mantle</tissue>
    </source>
</reference>